<keyword evidence="1" id="KW-0732">Signal</keyword>
<feature type="chain" id="PRO_5018220487" evidence="1">
    <location>
        <begin position="22"/>
        <end position="144"/>
    </location>
</feature>
<feature type="signal peptide" evidence="1">
    <location>
        <begin position="1"/>
        <end position="21"/>
    </location>
</feature>
<name>A0A3L8PUJ6_9GAMM</name>
<keyword evidence="4" id="KW-1185">Reference proteome</keyword>
<dbReference type="Proteomes" id="UP000281474">
    <property type="component" value="Unassembled WGS sequence"/>
</dbReference>
<evidence type="ECO:0000256" key="1">
    <source>
        <dbReference type="SAM" id="SignalP"/>
    </source>
</evidence>
<organism evidence="3 4">
    <name type="scientific">Parashewanella curva</name>
    <dbReference type="NCBI Taxonomy" id="2338552"/>
    <lineage>
        <taxon>Bacteria</taxon>
        <taxon>Pseudomonadati</taxon>
        <taxon>Pseudomonadota</taxon>
        <taxon>Gammaproteobacteria</taxon>
        <taxon>Alteromonadales</taxon>
        <taxon>Shewanellaceae</taxon>
        <taxon>Parashewanella</taxon>
    </lineage>
</organism>
<dbReference type="EMBL" id="QZEI01000084">
    <property type="protein sequence ID" value="RLV58263.1"/>
    <property type="molecule type" value="Genomic_DNA"/>
</dbReference>
<gene>
    <name evidence="3" type="ORF">D5018_18175</name>
</gene>
<protein>
    <submittedName>
        <fullName evidence="3">DUF4426 domain-containing protein</fullName>
    </submittedName>
</protein>
<evidence type="ECO:0000313" key="3">
    <source>
        <dbReference type="EMBL" id="RLV58263.1"/>
    </source>
</evidence>
<proteinExistence type="predicted"/>
<dbReference type="OrthoDB" id="8563353at2"/>
<dbReference type="RefSeq" id="WP_121840412.1">
    <property type="nucleotide sequence ID" value="NZ_ML014833.1"/>
</dbReference>
<accession>A0A3L8PUJ6</accession>
<sequence length="144" mass="15949">MLRKLCAVLLFAVSFVGVAHAEQKTRVGNFDIHYIAFGSTFLTPSIAKSYGLKRSNYNGIVNISVLDTRKTGNPAVPVKISGIASNLMSSQVNLDFKEIKDGKAIYYIAEIPYQDDGTINFDIDISKGKELNTSLKFSQKFYVK</sequence>
<comment type="caution">
    <text evidence="3">The sequence shown here is derived from an EMBL/GenBank/DDBJ whole genome shotgun (WGS) entry which is preliminary data.</text>
</comment>
<evidence type="ECO:0000259" key="2">
    <source>
        <dbReference type="Pfam" id="PF14467"/>
    </source>
</evidence>
<dbReference type="Pfam" id="PF14467">
    <property type="entry name" value="DUF4426"/>
    <property type="match status" value="1"/>
</dbReference>
<dbReference type="Gene3D" id="2.60.40.3340">
    <property type="entry name" value="Domain of unknown function DUF4426"/>
    <property type="match status" value="1"/>
</dbReference>
<dbReference type="InterPro" id="IPR025218">
    <property type="entry name" value="DUF4426"/>
</dbReference>
<evidence type="ECO:0000313" key="4">
    <source>
        <dbReference type="Proteomes" id="UP000281474"/>
    </source>
</evidence>
<reference evidence="3 4" key="1">
    <citation type="submission" date="2018-09" db="EMBL/GenBank/DDBJ databases">
        <title>Phylogeny of the Shewanellaceae, and recommendation for two new genera, Pseudoshewanella and Parashewanella.</title>
        <authorList>
            <person name="Wang G."/>
        </authorList>
    </citation>
    <scope>NUCLEOTIDE SEQUENCE [LARGE SCALE GENOMIC DNA]</scope>
    <source>
        <strain evidence="3 4">C51</strain>
    </source>
</reference>
<dbReference type="AlphaFoldDB" id="A0A3L8PUJ6"/>
<feature type="domain" description="DUF4426" evidence="2">
    <location>
        <begin position="25"/>
        <end position="143"/>
    </location>
</feature>